<dbReference type="EMBL" id="JAWMAJ010000153">
    <property type="protein sequence ID" value="MDV7221018.1"/>
    <property type="molecule type" value="Genomic_DNA"/>
</dbReference>
<gene>
    <name evidence="1" type="ORF">R5A26_34285</name>
</gene>
<comment type="caution">
    <text evidence="1">The sequence shown here is derived from an EMBL/GenBank/DDBJ whole genome shotgun (WGS) entry which is preliminary data.</text>
</comment>
<evidence type="ECO:0000313" key="2">
    <source>
        <dbReference type="Proteomes" id="UP001187346"/>
    </source>
</evidence>
<dbReference type="RefSeq" id="WP_317774419.1">
    <property type="nucleotide sequence ID" value="NZ_JAWMAJ010000153.1"/>
</dbReference>
<reference evidence="1 2" key="1">
    <citation type="submission" date="2023-10" db="EMBL/GenBank/DDBJ databases">
        <title>Characterization of rhizosphere-enriched actinobacteria from wheat plants lab-grown on chernevaya soil.</title>
        <authorList>
            <person name="Tikhonova E.N."/>
            <person name="Konopkin A."/>
            <person name="Kravchenko I.K."/>
        </authorList>
    </citation>
    <scope>NUCLEOTIDE SEQUENCE [LARGE SCALE GENOMIC DNA]</scope>
    <source>
        <strain evidence="1 2">RR29</strain>
    </source>
</reference>
<accession>A0ABU4FM06</accession>
<evidence type="ECO:0008006" key="3">
    <source>
        <dbReference type="Google" id="ProtNLM"/>
    </source>
</evidence>
<proteinExistence type="predicted"/>
<keyword evidence="2" id="KW-1185">Reference proteome</keyword>
<evidence type="ECO:0000313" key="1">
    <source>
        <dbReference type="EMBL" id="MDV7221018.1"/>
    </source>
</evidence>
<dbReference type="Proteomes" id="UP001187346">
    <property type="component" value="Unassembled WGS sequence"/>
</dbReference>
<organism evidence="1 2">
    <name type="scientific">Streptomyces prunicolor</name>
    <dbReference type="NCBI Taxonomy" id="67348"/>
    <lineage>
        <taxon>Bacteria</taxon>
        <taxon>Bacillati</taxon>
        <taxon>Actinomycetota</taxon>
        <taxon>Actinomycetes</taxon>
        <taxon>Kitasatosporales</taxon>
        <taxon>Streptomycetaceae</taxon>
        <taxon>Streptomyces</taxon>
    </lineage>
</organism>
<name>A0ABU4FM06_9ACTN</name>
<protein>
    <recommendedName>
        <fullName evidence="3">DUF1540 domain-containing protein</fullName>
    </recommendedName>
</protein>
<sequence length="61" mass="6720">MAAYVTCRILNRNGNQCTAEAVDPSAELLICTRHLAEAQRLIHQAFQRASRAAAEVRQSHG</sequence>